<dbReference type="Proteomes" id="UP000198559">
    <property type="component" value="Unassembled WGS sequence"/>
</dbReference>
<proteinExistence type="inferred from homology"/>
<evidence type="ECO:0000256" key="9">
    <source>
        <dbReference type="ARBA" id="ARBA00022960"/>
    </source>
</evidence>
<evidence type="ECO:0000256" key="10">
    <source>
        <dbReference type="ARBA" id="ARBA00022984"/>
    </source>
</evidence>
<evidence type="ECO:0000259" key="17">
    <source>
        <dbReference type="SMART" id="SM00936"/>
    </source>
</evidence>
<keyword evidence="10" id="KW-0573">Peptidoglycan synthesis</keyword>
<feature type="active site" evidence="13">
    <location>
        <position position="126"/>
    </location>
</feature>
<evidence type="ECO:0000313" key="21">
    <source>
        <dbReference type="Proteomes" id="UP000198988"/>
    </source>
</evidence>
<evidence type="ECO:0000256" key="2">
    <source>
        <dbReference type="ARBA" id="ARBA00004752"/>
    </source>
</evidence>
<keyword evidence="8" id="KW-0378">Hydrolase</keyword>
<keyword evidence="11" id="KW-0961">Cell wall biogenesis/degradation</keyword>
<dbReference type="GO" id="GO:0009002">
    <property type="term" value="F:serine-type D-Ala-D-Ala carboxypeptidase activity"/>
    <property type="evidence" value="ECO:0007669"/>
    <property type="project" value="UniProtKB-EC"/>
</dbReference>
<dbReference type="SMART" id="SM00936">
    <property type="entry name" value="PBP5_C"/>
    <property type="match status" value="1"/>
</dbReference>
<name>A0A1H6MBR5_9GAMM</name>
<evidence type="ECO:0000256" key="12">
    <source>
        <dbReference type="ARBA" id="ARBA00034000"/>
    </source>
</evidence>
<dbReference type="AlphaFoldDB" id="A0A1H6MBR5"/>
<evidence type="ECO:0000256" key="8">
    <source>
        <dbReference type="ARBA" id="ARBA00022801"/>
    </source>
</evidence>
<evidence type="ECO:0000256" key="13">
    <source>
        <dbReference type="PIRSR" id="PIRSR618044-1"/>
    </source>
</evidence>
<comment type="pathway">
    <text evidence="2">Cell wall biogenesis; peptidoglycan biosynthesis.</text>
</comment>
<dbReference type="STRING" id="235205.BAZSYMB_SCAFFOLD00011_32"/>
<keyword evidence="6" id="KW-0645">Protease</keyword>
<gene>
    <name evidence="18" type="ORF">BAZSYMA_ACONTIG00208_6</name>
    <name evidence="19" type="ORF">BAZSYMB_SCAFFOLD00011_32</name>
</gene>
<dbReference type="SUPFAM" id="SSF56601">
    <property type="entry name" value="beta-lactamase/transpeptidase-like"/>
    <property type="match status" value="1"/>
</dbReference>
<evidence type="ECO:0000313" key="20">
    <source>
        <dbReference type="Proteomes" id="UP000198559"/>
    </source>
</evidence>
<dbReference type="OrthoDB" id="9795979at2"/>
<evidence type="ECO:0000256" key="7">
    <source>
        <dbReference type="ARBA" id="ARBA00022729"/>
    </source>
</evidence>
<dbReference type="SUPFAM" id="SSF69189">
    <property type="entry name" value="Penicillin-binding protein associated domain"/>
    <property type="match status" value="1"/>
</dbReference>
<feature type="active site" description="Acyl-ester intermediate" evidence="13">
    <location>
        <position position="66"/>
    </location>
</feature>
<comment type="similarity">
    <text evidence="3 15">Belongs to the peptidase S11 family.</text>
</comment>
<dbReference type="GO" id="GO:0008360">
    <property type="term" value="P:regulation of cell shape"/>
    <property type="evidence" value="ECO:0007669"/>
    <property type="project" value="UniProtKB-KW"/>
</dbReference>
<evidence type="ECO:0000256" key="16">
    <source>
        <dbReference type="SAM" id="SignalP"/>
    </source>
</evidence>
<dbReference type="PANTHER" id="PTHR21581:SF6">
    <property type="entry name" value="TRAFFICKING PROTEIN PARTICLE COMPLEX SUBUNIT 12"/>
    <property type="match status" value="1"/>
</dbReference>
<feature type="binding site" evidence="14">
    <location>
        <position position="228"/>
    </location>
    <ligand>
        <name>substrate</name>
    </ligand>
</feature>
<protein>
    <recommendedName>
        <fullName evidence="4">serine-type D-Ala-D-Ala carboxypeptidase</fullName>
        <ecNumber evidence="4">3.4.16.4</ecNumber>
    </recommendedName>
</protein>
<dbReference type="Proteomes" id="UP000198988">
    <property type="component" value="Unassembled WGS sequence"/>
</dbReference>
<dbReference type="GO" id="GO:0006508">
    <property type="term" value="P:proteolysis"/>
    <property type="evidence" value="ECO:0007669"/>
    <property type="project" value="UniProtKB-KW"/>
</dbReference>
<evidence type="ECO:0000313" key="19">
    <source>
        <dbReference type="EMBL" id="SEH95073.1"/>
    </source>
</evidence>
<feature type="signal peptide" evidence="16">
    <location>
        <begin position="1"/>
        <end position="26"/>
    </location>
</feature>
<dbReference type="GO" id="GO:0071555">
    <property type="term" value="P:cell wall organization"/>
    <property type="evidence" value="ECO:0007669"/>
    <property type="project" value="UniProtKB-KW"/>
</dbReference>
<dbReference type="PRINTS" id="PR00725">
    <property type="entry name" value="DADACBPTASE1"/>
</dbReference>
<dbReference type="InterPro" id="IPR012907">
    <property type="entry name" value="Peptidase_S11_C"/>
</dbReference>
<dbReference type="EMBL" id="CDSC02000227">
    <property type="protein sequence ID" value="SEH80923.1"/>
    <property type="molecule type" value="Genomic_DNA"/>
</dbReference>
<evidence type="ECO:0000256" key="1">
    <source>
        <dbReference type="ARBA" id="ARBA00003217"/>
    </source>
</evidence>
<organism evidence="19 20">
    <name type="scientific">Bathymodiolus azoricus thioautotrophic gill symbiont</name>
    <dbReference type="NCBI Taxonomy" id="235205"/>
    <lineage>
        <taxon>Bacteria</taxon>
        <taxon>Pseudomonadati</taxon>
        <taxon>Pseudomonadota</taxon>
        <taxon>Gammaproteobacteria</taxon>
        <taxon>sulfur-oxidizing symbionts</taxon>
    </lineage>
</organism>
<evidence type="ECO:0000313" key="18">
    <source>
        <dbReference type="EMBL" id="SEH80923.1"/>
    </source>
</evidence>
<dbReference type="InterPro" id="IPR037167">
    <property type="entry name" value="Peptidase_S11_C_sf"/>
</dbReference>
<evidence type="ECO:0000256" key="15">
    <source>
        <dbReference type="RuleBase" id="RU004016"/>
    </source>
</evidence>
<evidence type="ECO:0000256" key="14">
    <source>
        <dbReference type="PIRSR" id="PIRSR618044-2"/>
    </source>
</evidence>
<dbReference type="InterPro" id="IPR018044">
    <property type="entry name" value="Peptidase_S11"/>
</dbReference>
<evidence type="ECO:0000256" key="6">
    <source>
        <dbReference type="ARBA" id="ARBA00022670"/>
    </source>
</evidence>
<dbReference type="InterPro" id="IPR001967">
    <property type="entry name" value="Peptidase_S11_N"/>
</dbReference>
<keyword evidence="7 16" id="KW-0732">Signal</keyword>
<evidence type="ECO:0000256" key="5">
    <source>
        <dbReference type="ARBA" id="ARBA00022645"/>
    </source>
</evidence>
<dbReference type="UniPathway" id="UPA00219"/>
<dbReference type="PANTHER" id="PTHR21581">
    <property type="entry name" value="D-ALANYL-D-ALANINE CARBOXYPEPTIDASE"/>
    <property type="match status" value="1"/>
</dbReference>
<sequence length="377" mass="41671">MNKTLIKRLSTVTIIALSVLSLNAQATIFITPKAPLINAAAYIVMDHHSGAIIASSKADEKRSPASLTKLMTAYVVFQLIKDHRISLEDDVKISKKAWRTGGSKSFVEVGKNIKLETLLKGMIIQSGNDSAVALAEHIAGTEGTFATYMNEYAKELGMNNTRFENASGLPHKDQHTTARDMVTLASATIRDFPQFYLWYSQKEFTYHGIKQHNRNKLLWSDHTVDGLKTGFTKRAGYNLVASAKRVGMRLISVVLGSTGIQARTAQTQTILDYGFRFFETTEINKISKKIPISGSTKKQIKVGFKIPQAITLPRGKYKLSQQVIELNADFQVPINKGDSIGHLILQLGGENLAKLPIIALEDAESSFFSRLLEKIGL</sequence>
<dbReference type="EC" id="3.4.16.4" evidence="4"/>
<comment type="function">
    <text evidence="1">Removes C-terminal D-alanyl residues from sugar-peptide cell wall precursors.</text>
</comment>
<feature type="active site" description="Proton acceptor" evidence="13">
    <location>
        <position position="69"/>
    </location>
</feature>
<reference evidence="20 21" key="2">
    <citation type="submission" date="2016-06" db="EMBL/GenBank/DDBJ databases">
        <authorList>
            <person name="Petersen J."/>
            <person name="Sayavedra L."/>
        </authorList>
    </citation>
    <scope>NUCLEOTIDE SEQUENCE [LARGE SCALE GENOMIC DNA]</scope>
    <source>
        <strain evidence="21">BazSymA</strain>
        <strain evidence="20">BazSymB</strain>
    </source>
</reference>
<dbReference type="Pfam" id="PF07943">
    <property type="entry name" value="PBP5_C"/>
    <property type="match status" value="1"/>
</dbReference>
<dbReference type="InterPro" id="IPR012338">
    <property type="entry name" value="Beta-lactam/transpept-like"/>
</dbReference>
<keyword evidence="9" id="KW-0133">Cell shape</keyword>
<dbReference type="RefSeq" id="WP_090715968.1">
    <property type="nucleotide sequence ID" value="NZ_CAESAP020000103.1"/>
</dbReference>
<dbReference type="Gene3D" id="3.40.710.10">
    <property type="entry name" value="DD-peptidase/beta-lactamase superfamily"/>
    <property type="match status" value="1"/>
</dbReference>
<dbReference type="InterPro" id="IPR015956">
    <property type="entry name" value="Peniciliin-bd_prot_C_sf"/>
</dbReference>
<dbReference type="Gene3D" id="2.60.410.10">
    <property type="entry name" value="D-Ala-D-Ala carboxypeptidase, C-terminal domain"/>
    <property type="match status" value="1"/>
</dbReference>
<feature type="domain" description="Peptidase S11 D-Ala-D-Ala carboxypeptidase A C-terminal" evidence="17">
    <location>
        <begin position="278"/>
        <end position="365"/>
    </location>
</feature>
<dbReference type="GO" id="GO:0009252">
    <property type="term" value="P:peptidoglycan biosynthetic process"/>
    <property type="evidence" value="ECO:0007669"/>
    <property type="project" value="UniProtKB-UniPathway"/>
</dbReference>
<keyword evidence="5 19" id="KW-0121">Carboxypeptidase</keyword>
<evidence type="ECO:0000256" key="11">
    <source>
        <dbReference type="ARBA" id="ARBA00023316"/>
    </source>
</evidence>
<dbReference type="Pfam" id="PF00768">
    <property type="entry name" value="Peptidase_S11"/>
    <property type="match status" value="1"/>
</dbReference>
<dbReference type="EMBL" id="CVUD02000254">
    <property type="protein sequence ID" value="SEH95073.1"/>
    <property type="molecule type" value="Genomic_DNA"/>
</dbReference>
<comment type="catalytic activity">
    <reaction evidence="12">
        <text>Preferential cleavage: (Ac)2-L-Lys-D-Ala-|-D-Ala. Also transpeptidation of peptidyl-alanyl moieties that are N-acyl substituents of D-alanine.</text>
        <dbReference type="EC" id="3.4.16.4"/>
    </reaction>
</comment>
<evidence type="ECO:0000256" key="3">
    <source>
        <dbReference type="ARBA" id="ARBA00007164"/>
    </source>
</evidence>
<feature type="chain" id="PRO_5014063584" description="serine-type D-Ala-D-Ala carboxypeptidase" evidence="16">
    <location>
        <begin position="27"/>
        <end position="377"/>
    </location>
</feature>
<evidence type="ECO:0000256" key="4">
    <source>
        <dbReference type="ARBA" id="ARBA00012448"/>
    </source>
</evidence>
<accession>A0A1H6MBR5</accession>
<reference evidence="19" key="1">
    <citation type="submission" date="2016-06" db="EMBL/GenBank/DDBJ databases">
        <authorList>
            <person name="Olsen C.W."/>
            <person name="Carey S."/>
            <person name="Hinshaw L."/>
            <person name="Karasin A.I."/>
        </authorList>
    </citation>
    <scope>NUCLEOTIDE SEQUENCE [LARGE SCALE GENOMIC DNA]</scope>
    <source>
        <strain evidence="18">BazSymA</strain>
        <strain evidence="19">BazSymB</strain>
    </source>
</reference>